<dbReference type="EMBL" id="AP021874">
    <property type="protein sequence ID" value="BBO71990.1"/>
    <property type="molecule type" value="Genomic_DNA"/>
</dbReference>
<reference evidence="2 3" key="1">
    <citation type="submission" date="2019-11" db="EMBL/GenBank/DDBJ databases">
        <title>Comparative genomics of hydrocarbon-degrading Desulfosarcina strains.</title>
        <authorList>
            <person name="Watanabe M."/>
            <person name="Kojima H."/>
            <person name="Fukui M."/>
        </authorList>
    </citation>
    <scope>NUCLEOTIDE SEQUENCE [LARGE SCALE GENOMIC DNA]</scope>
    <source>
        <strain evidence="2 3">PL12</strain>
    </source>
</reference>
<dbReference type="SUPFAM" id="SSF55729">
    <property type="entry name" value="Acyl-CoA N-acyltransferases (Nat)"/>
    <property type="match status" value="1"/>
</dbReference>
<proteinExistence type="predicted"/>
<dbReference type="RefSeq" id="WP_155319754.1">
    <property type="nucleotide sequence ID" value="NZ_AP021874.1"/>
</dbReference>
<protein>
    <recommendedName>
        <fullName evidence="1">BioF2-like acetyltransferase domain-containing protein</fullName>
    </recommendedName>
</protein>
<accession>A0A5K7YUL2</accession>
<dbReference type="OrthoDB" id="5417338at2"/>
<organism evidence="2 3">
    <name type="scientific">Desulfosarcina alkanivorans</name>
    <dbReference type="NCBI Taxonomy" id="571177"/>
    <lineage>
        <taxon>Bacteria</taxon>
        <taxon>Pseudomonadati</taxon>
        <taxon>Thermodesulfobacteriota</taxon>
        <taxon>Desulfobacteria</taxon>
        <taxon>Desulfobacterales</taxon>
        <taxon>Desulfosarcinaceae</taxon>
        <taxon>Desulfosarcina</taxon>
    </lineage>
</organism>
<evidence type="ECO:0000313" key="2">
    <source>
        <dbReference type="EMBL" id="BBO71990.1"/>
    </source>
</evidence>
<dbReference type="InterPro" id="IPR016181">
    <property type="entry name" value="Acyl_CoA_acyltransferase"/>
</dbReference>
<dbReference type="AlphaFoldDB" id="A0A5K7YUL2"/>
<gene>
    <name evidence="2" type="ORF">DSCA_59200</name>
</gene>
<feature type="domain" description="BioF2-like acetyltransferase" evidence="1">
    <location>
        <begin position="153"/>
        <end position="287"/>
    </location>
</feature>
<keyword evidence="3" id="KW-1185">Reference proteome</keyword>
<dbReference type="KEGG" id="dalk:DSCA_59200"/>
<name>A0A5K7YUL2_9BACT</name>
<dbReference type="Pfam" id="PF13480">
    <property type="entry name" value="Acetyltransf_6"/>
    <property type="match status" value="1"/>
</dbReference>
<dbReference type="Proteomes" id="UP000427906">
    <property type="component" value="Chromosome"/>
</dbReference>
<evidence type="ECO:0000259" key="1">
    <source>
        <dbReference type="Pfam" id="PF13480"/>
    </source>
</evidence>
<dbReference type="InterPro" id="IPR038740">
    <property type="entry name" value="BioF2-like_GNAT_dom"/>
</dbReference>
<sequence length="323" mass="37481">MIDVSVCTDLGEIHRLWQRHWPRRCLFDLWPVRACFQKRFQHAPHVLVARRKGQFCGMLALSWIDEGHYYGHFPGELWHGKTWLEQNRILAADEESFQALWEAVPDVARIRYLHPDGYLPENASVTMDEVGYLFRPPQYDYDFTRYLGQFSGKTRKKFRCEIDRLNRRGVSFRYDTLSDVDRLFRLNLDGFGDDSYFSDPRFLGAFEDMVVWLSRHQLLRVTTVLVGGEIAAVDIGAVWNGIYTVVAGGTGKGFPGVAKLINFHHLEWACRRQMREVDFLCGEFNWKNRFHLTPRPLYQMSKLVSIDGAGEPAYASQQICAAC</sequence>
<evidence type="ECO:0000313" key="3">
    <source>
        <dbReference type="Proteomes" id="UP000427906"/>
    </source>
</evidence>